<evidence type="ECO:0008006" key="4">
    <source>
        <dbReference type="Google" id="ProtNLM"/>
    </source>
</evidence>
<reference evidence="3" key="1">
    <citation type="journal article" date="2015" name="Proc. Natl. Acad. Sci. U.S.A.">
        <title>Genome sequence of the Asian Tiger mosquito, Aedes albopictus, reveals insights into its biology, genetics, and evolution.</title>
        <authorList>
            <person name="Chen X.G."/>
            <person name="Jiang X."/>
            <person name="Gu J."/>
            <person name="Xu M."/>
            <person name="Wu Y."/>
            <person name="Deng Y."/>
            <person name="Zhang C."/>
            <person name="Bonizzoni M."/>
            <person name="Dermauw W."/>
            <person name="Vontas J."/>
            <person name="Armbruster P."/>
            <person name="Huang X."/>
            <person name="Yang Y."/>
            <person name="Zhang H."/>
            <person name="He W."/>
            <person name="Peng H."/>
            <person name="Liu Y."/>
            <person name="Wu K."/>
            <person name="Chen J."/>
            <person name="Lirakis M."/>
            <person name="Topalis P."/>
            <person name="Van Leeuwen T."/>
            <person name="Hall A.B."/>
            <person name="Jiang X."/>
            <person name="Thorpe C."/>
            <person name="Mueller R.L."/>
            <person name="Sun C."/>
            <person name="Waterhouse R.M."/>
            <person name="Yan G."/>
            <person name="Tu Z.J."/>
            <person name="Fang X."/>
            <person name="James A.A."/>
        </authorList>
    </citation>
    <scope>NUCLEOTIDE SEQUENCE [LARGE SCALE GENOMIC DNA]</scope>
    <source>
        <strain evidence="3">Foshan</strain>
    </source>
</reference>
<evidence type="ECO:0000313" key="3">
    <source>
        <dbReference type="Proteomes" id="UP000069940"/>
    </source>
</evidence>
<keyword evidence="3" id="KW-1185">Reference proteome</keyword>
<dbReference type="GeneID" id="115255236"/>
<accession>A0ABM1YM01</accession>
<feature type="signal peptide" evidence="1">
    <location>
        <begin position="1"/>
        <end position="23"/>
    </location>
</feature>
<keyword evidence="1" id="KW-0732">Signal</keyword>
<dbReference type="RefSeq" id="XP_029709043.2">
    <property type="nucleotide sequence ID" value="XM_029853183.2"/>
</dbReference>
<evidence type="ECO:0000313" key="2">
    <source>
        <dbReference type="EnsemblMetazoa" id="AALFPA23_010373.P14484"/>
    </source>
</evidence>
<dbReference type="EnsemblMetazoa" id="AALFPA23_010373.R14484">
    <property type="protein sequence ID" value="AALFPA23_010373.P14484"/>
    <property type="gene ID" value="AALFPA23_010373"/>
</dbReference>
<sequence length="135" mass="13916">MEPLQIFFALLLATTLLIQSTRAAPSADPGCCCGTCFSCSCCCCGGCRGGQQVGDTLEGLESETEEAQVRSPFLPALVAGAVEAAELIGPALAMAGRFALNAIKNVPPQMWDNIGTATGIAADAATVVFDKQEEE</sequence>
<reference evidence="2" key="2">
    <citation type="submission" date="2025-05" db="UniProtKB">
        <authorList>
            <consortium name="EnsemblMetazoa"/>
        </authorList>
    </citation>
    <scope>IDENTIFICATION</scope>
    <source>
        <strain evidence="2">Foshan</strain>
    </source>
</reference>
<organism evidence="2 3">
    <name type="scientific">Aedes albopictus</name>
    <name type="common">Asian tiger mosquito</name>
    <name type="synonym">Stegomyia albopicta</name>
    <dbReference type="NCBI Taxonomy" id="7160"/>
    <lineage>
        <taxon>Eukaryota</taxon>
        <taxon>Metazoa</taxon>
        <taxon>Ecdysozoa</taxon>
        <taxon>Arthropoda</taxon>
        <taxon>Hexapoda</taxon>
        <taxon>Insecta</taxon>
        <taxon>Pterygota</taxon>
        <taxon>Neoptera</taxon>
        <taxon>Endopterygota</taxon>
        <taxon>Diptera</taxon>
        <taxon>Nematocera</taxon>
        <taxon>Culicoidea</taxon>
        <taxon>Culicidae</taxon>
        <taxon>Culicinae</taxon>
        <taxon>Aedini</taxon>
        <taxon>Aedes</taxon>
        <taxon>Stegomyia</taxon>
    </lineage>
</organism>
<proteinExistence type="predicted"/>
<evidence type="ECO:0000256" key="1">
    <source>
        <dbReference type="SAM" id="SignalP"/>
    </source>
</evidence>
<protein>
    <recommendedName>
        <fullName evidence="4">Secreted protein</fullName>
    </recommendedName>
</protein>
<feature type="chain" id="PRO_5045199364" description="Secreted protein" evidence="1">
    <location>
        <begin position="24"/>
        <end position="135"/>
    </location>
</feature>
<dbReference type="Proteomes" id="UP000069940">
    <property type="component" value="Unassembled WGS sequence"/>
</dbReference>
<name>A0ABM1YM01_AEDAL</name>